<dbReference type="EMBL" id="VFRQ01000008">
    <property type="protein sequence ID" value="TPE42982.1"/>
    <property type="molecule type" value="Genomic_DNA"/>
</dbReference>
<dbReference type="GO" id="GO:0009100">
    <property type="term" value="P:glycoprotein metabolic process"/>
    <property type="evidence" value="ECO:0007669"/>
    <property type="project" value="UniProtKB-ARBA"/>
</dbReference>
<comment type="caution">
    <text evidence="2">The sequence shown here is derived from an EMBL/GenBank/DDBJ whole genome shotgun (WGS) entry which is preliminary data.</text>
</comment>
<proteinExistence type="predicted"/>
<feature type="domain" description="LicD/FKTN/FKRP nucleotidyltransferase" evidence="1">
    <location>
        <begin position="36"/>
        <end position="139"/>
    </location>
</feature>
<protein>
    <submittedName>
        <fullName evidence="2">LicD family protein</fullName>
    </submittedName>
</protein>
<reference evidence="2 3" key="1">
    <citation type="submission" date="2019-06" db="EMBL/GenBank/DDBJ databases">
        <title>A novel bacterium of genus Pontibacter, isolated from marine sediment.</title>
        <authorList>
            <person name="Huang H."/>
            <person name="Mo K."/>
            <person name="Hu Y."/>
        </authorList>
    </citation>
    <scope>NUCLEOTIDE SEQUENCE [LARGE SCALE GENOMIC DNA]</scope>
    <source>
        <strain evidence="2 3">HB172049</strain>
    </source>
</reference>
<keyword evidence="3" id="KW-1185">Reference proteome</keyword>
<dbReference type="PANTHER" id="PTHR43404">
    <property type="entry name" value="LIPOPOLYSACCHARIDE CHOLINEPHOSPHOTRANSFERASE LICD"/>
    <property type="match status" value="1"/>
</dbReference>
<evidence type="ECO:0000313" key="3">
    <source>
        <dbReference type="Proteomes" id="UP000316727"/>
    </source>
</evidence>
<dbReference type="RefSeq" id="WP_140622396.1">
    <property type="nucleotide sequence ID" value="NZ_VFRQ01000008.1"/>
</dbReference>
<name>A0A501W2J7_9BACT</name>
<dbReference type="AlphaFoldDB" id="A0A501W2J7"/>
<dbReference type="OrthoDB" id="9786100at2"/>
<evidence type="ECO:0000313" key="2">
    <source>
        <dbReference type="EMBL" id="TPE42982.1"/>
    </source>
</evidence>
<dbReference type="InterPro" id="IPR052942">
    <property type="entry name" value="LPS_cholinephosphotransferase"/>
</dbReference>
<organism evidence="2 3">
    <name type="scientific">Pontibacter mangrovi</name>
    <dbReference type="NCBI Taxonomy" id="2589816"/>
    <lineage>
        <taxon>Bacteria</taxon>
        <taxon>Pseudomonadati</taxon>
        <taxon>Bacteroidota</taxon>
        <taxon>Cytophagia</taxon>
        <taxon>Cytophagales</taxon>
        <taxon>Hymenobacteraceae</taxon>
        <taxon>Pontibacter</taxon>
    </lineage>
</organism>
<dbReference type="Proteomes" id="UP000316727">
    <property type="component" value="Unassembled WGS sequence"/>
</dbReference>
<dbReference type="Pfam" id="PF04991">
    <property type="entry name" value="LicD"/>
    <property type="match status" value="1"/>
</dbReference>
<dbReference type="PANTHER" id="PTHR43404:SF1">
    <property type="entry name" value="MNN4P"/>
    <property type="match status" value="1"/>
</dbReference>
<accession>A0A501W2J7</accession>
<sequence length="296" mass="35156">MDFNQLFPDNREYGETLTRQCQLVMLRMLKILDYLCQKHQIEYFLYGGTLIGAIRHQGFIPWDDDLDVGMTRENYERFVQYAVPELPHDIFFQSDETDPNFPACHSIEAKLRDKYSRYNGKPKVWHNGLQVDISVYDKVYLPHNFFILIMNRLLILLFRRRGNKKKVEFLKLISRHSPVPLVYSSGFINGFKVMFRLGTNYFRPQEISSLVKAKFEDVDSWVPIGYDSYLKRRYGNYMQLPPAYKQKGHHSTNNILQYFSPDDPKEVLDIDKPDPFTPCNHKEVLQWKKRQVYTTS</sequence>
<gene>
    <name evidence="2" type="ORF">FJM65_15155</name>
</gene>
<dbReference type="InterPro" id="IPR007074">
    <property type="entry name" value="LicD/FKTN/FKRP_NTP_transf"/>
</dbReference>
<evidence type="ECO:0000259" key="1">
    <source>
        <dbReference type="Pfam" id="PF04991"/>
    </source>
</evidence>